<dbReference type="GO" id="GO:0005576">
    <property type="term" value="C:extracellular region"/>
    <property type="evidence" value="ECO:0007669"/>
    <property type="project" value="InterPro"/>
</dbReference>
<dbReference type="PROSITE" id="PS00330">
    <property type="entry name" value="HEMOLYSIN_CALCIUM"/>
    <property type="match status" value="1"/>
</dbReference>
<protein>
    <submittedName>
        <fullName evidence="8">Serralysin C</fullName>
        <ecNumber evidence="8">3.4.24.40</ecNumber>
    </submittedName>
</protein>
<dbReference type="InterPro" id="IPR018511">
    <property type="entry name" value="Hemolysin-typ_Ca-bd_CS"/>
</dbReference>
<feature type="region of interest" description="Disordered" evidence="6">
    <location>
        <begin position="731"/>
        <end position="768"/>
    </location>
</feature>
<dbReference type="Pfam" id="PF05048">
    <property type="entry name" value="NosD"/>
    <property type="match status" value="1"/>
</dbReference>
<dbReference type="InterPro" id="IPR012334">
    <property type="entry name" value="Pectin_lyas_fold"/>
</dbReference>
<feature type="domain" description="Periplasmic copper-binding protein NosD beta helix" evidence="7">
    <location>
        <begin position="379"/>
        <end position="534"/>
    </location>
</feature>
<dbReference type="SUPFAM" id="SSF51126">
    <property type="entry name" value="Pectin lyase-like"/>
    <property type="match status" value="1"/>
</dbReference>
<evidence type="ECO:0000256" key="1">
    <source>
        <dbReference type="ARBA" id="ARBA00004370"/>
    </source>
</evidence>
<evidence type="ECO:0000256" key="3">
    <source>
        <dbReference type="ARBA" id="ARBA00022737"/>
    </source>
</evidence>
<keyword evidence="4" id="KW-0843">Virulence</keyword>
<name>A0A3S4WFF4_9ACTO</name>
<dbReference type="AlphaFoldDB" id="A0A3S4WFF4"/>
<keyword evidence="5" id="KW-0472">Membrane</keyword>
<accession>A0A3S4WFF4</accession>
<evidence type="ECO:0000256" key="4">
    <source>
        <dbReference type="ARBA" id="ARBA00023026"/>
    </source>
</evidence>
<evidence type="ECO:0000256" key="6">
    <source>
        <dbReference type="SAM" id="MobiDB-lite"/>
    </source>
</evidence>
<dbReference type="InterPro" id="IPR011050">
    <property type="entry name" value="Pectin_lyase_fold/virulence"/>
</dbReference>
<evidence type="ECO:0000313" key="8">
    <source>
        <dbReference type="EMBL" id="VEG73749.1"/>
    </source>
</evidence>
<dbReference type="EMBL" id="LR134363">
    <property type="protein sequence ID" value="VEG73749.1"/>
    <property type="molecule type" value="Genomic_DNA"/>
</dbReference>
<dbReference type="GO" id="GO:0005509">
    <property type="term" value="F:calcium ion binding"/>
    <property type="evidence" value="ECO:0007669"/>
    <property type="project" value="InterPro"/>
</dbReference>
<dbReference type="STRING" id="1278298.GCA_000428685_02059"/>
<dbReference type="PRINTS" id="PR00313">
    <property type="entry name" value="CABNDNGRPT"/>
</dbReference>
<dbReference type="EC" id="3.4.24.40" evidence="8"/>
<dbReference type="Pfam" id="PF00353">
    <property type="entry name" value="HemolysinCabind"/>
    <property type="match status" value="1"/>
</dbReference>
<feature type="compositionally biased region" description="Polar residues" evidence="6">
    <location>
        <begin position="731"/>
        <end position="748"/>
    </location>
</feature>
<keyword evidence="3" id="KW-0677">Repeat</keyword>
<dbReference type="InterPro" id="IPR003995">
    <property type="entry name" value="RTX_toxin_determinant-A"/>
</dbReference>
<dbReference type="GO" id="GO:0016787">
    <property type="term" value="F:hydrolase activity"/>
    <property type="evidence" value="ECO:0007669"/>
    <property type="project" value="UniProtKB-KW"/>
</dbReference>
<dbReference type="GO" id="GO:0016020">
    <property type="term" value="C:membrane"/>
    <property type="evidence" value="ECO:0007669"/>
    <property type="project" value="UniProtKB-SubCell"/>
</dbReference>
<dbReference type="InterPro" id="IPR006626">
    <property type="entry name" value="PbH1"/>
</dbReference>
<dbReference type="KEGG" id="asla:NCTC11923_00358"/>
<dbReference type="SUPFAM" id="SSF51120">
    <property type="entry name" value="beta-Roll"/>
    <property type="match status" value="1"/>
</dbReference>
<keyword evidence="8" id="KW-0378">Hydrolase</keyword>
<dbReference type="GO" id="GO:0090729">
    <property type="term" value="F:toxin activity"/>
    <property type="evidence" value="ECO:0007669"/>
    <property type="project" value="UniProtKB-KW"/>
</dbReference>
<evidence type="ECO:0000313" key="9">
    <source>
        <dbReference type="Proteomes" id="UP000276899"/>
    </source>
</evidence>
<dbReference type="SMART" id="SM00710">
    <property type="entry name" value="PbH1"/>
    <property type="match status" value="7"/>
</dbReference>
<sequence>MALAVALTLSLSACKSDAPTASSTATAPPTATAAPIDEAAETTNDIQRTGSLTTPRASAEPGGDSGESTQEEAATTGDGASEEAPAPAQPAQPAQPAAPAPQAPADAAQAGSSQPEPSTGGVDLDTYIEQEGLGQAKAAGQVDVVPSLKEAQSSTSGAEHIVVSDGASHVDFQRGKDEAAGADVTIAVGGTTYGATFTTEVTALAYDFGDDAGTGLQEAIDLAASRGLGLRLAAGQNYTLSSGLTLPDALPYLDGNGATLTVTIAGGSASRPADAITLAAKSSGTVVTNLTMNLKDSAFSRGIVGDALTQTTISRVSMVGLTFRGIQLSANGGPLTDIRIENNRLENVEADASHKGTVYSLLVSTALNNAGTPYASSASPIWDQYTAEGTVSPNVHEASRITIAGNSVHGGYYGLGLHGMTSSLVSGNVVSGNVRNISMQNNASGNLVENNYLSNSRSSSVHLAYNSDNNIVRSNTIVSDRASGQGLLQAYQGSEGNTFSNNTIDLKSGSAAAWVLYVGTDSSRTTFTGNTVTGAASKAMVGIESVWDGKSAASGLSSRNAWSYMGAGSVPSPVDGSAQSYNGGNGPLTDVAVENNVFVPNAASVPVVYVGAEVSAGRDGSKKIVGHVTGLRLTGNSVLGSAYSELITTHKGSLSGIGSATIEGDTSVGTATAGASALSGGDGDDSFMIDDAGDSITDTGGTDTAWASVDATLPEGVENLRLVGTAAKGTGNSADNALTGNAADNTLSGGAGNDTLSGGEGSDTLTGGEGADSFVIDARLDGSVDTITDFAAGQDTLVLSTTVFGELTGQWLAPKGSETAQTRVIQDGDTLLFDADGSGTAFKPVAFATVSGAGALTRANIVVR</sequence>
<reference evidence="8 9" key="1">
    <citation type="submission" date="2018-12" db="EMBL/GenBank/DDBJ databases">
        <authorList>
            <consortium name="Pathogen Informatics"/>
        </authorList>
    </citation>
    <scope>NUCLEOTIDE SEQUENCE [LARGE SCALE GENOMIC DNA]</scope>
    <source>
        <strain evidence="8 9">NCTC11923</strain>
    </source>
</reference>
<evidence type="ECO:0000256" key="2">
    <source>
        <dbReference type="ARBA" id="ARBA00022656"/>
    </source>
</evidence>
<evidence type="ECO:0000259" key="7">
    <source>
        <dbReference type="Pfam" id="PF05048"/>
    </source>
</evidence>
<proteinExistence type="predicted"/>
<feature type="compositionally biased region" description="Polar residues" evidence="6">
    <location>
        <begin position="44"/>
        <end position="56"/>
    </location>
</feature>
<feature type="region of interest" description="Disordered" evidence="6">
    <location>
        <begin position="12"/>
        <end position="124"/>
    </location>
</feature>
<dbReference type="InterPro" id="IPR007742">
    <property type="entry name" value="NosD_dom"/>
</dbReference>
<dbReference type="InterPro" id="IPR011049">
    <property type="entry name" value="Serralysin-like_metalloprot_C"/>
</dbReference>
<dbReference type="Gene3D" id="2.160.20.10">
    <property type="entry name" value="Single-stranded right-handed beta-helix, Pectin lyase-like"/>
    <property type="match status" value="1"/>
</dbReference>
<dbReference type="InterPro" id="IPR001343">
    <property type="entry name" value="Hemolysn_Ca-bd"/>
</dbReference>
<dbReference type="PRINTS" id="PR01488">
    <property type="entry name" value="RTXTOXINA"/>
</dbReference>
<evidence type="ECO:0000256" key="5">
    <source>
        <dbReference type="ARBA" id="ARBA00023136"/>
    </source>
</evidence>
<keyword evidence="2" id="KW-0800">Toxin</keyword>
<comment type="subcellular location">
    <subcellularLocation>
        <location evidence="1">Membrane</location>
    </subcellularLocation>
</comment>
<dbReference type="Proteomes" id="UP000276899">
    <property type="component" value="Chromosome"/>
</dbReference>
<feature type="compositionally biased region" description="Low complexity" evidence="6">
    <location>
        <begin position="84"/>
        <end position="95"/>
    </location>
</feature>
<feature type="compositionally biased region" description="Low complexity" evidence="6">
    <location>
        <begin position="12"/>
        <end position="43"/>
    </location>
</feature>
<keyword evidence="9" id="KW-1185">Reference proteome</keyword>
<dbReference type="Gene3D" id="2.150.10.10">
    <property type="entry name" value="Serralysin-like metalloprotease, C-terminal"/>
    <property type="match status" value="1"/>
</dbReference>
<organism evidence="8 9">
    <name type="scientific">Actinomyces slackii</name>
    <dbReference type="NCBI Taxonomy" id="52774"/>
    <lineage>
        <taxon>Bacteria</taxon>
        <taxon>Bacillati</taxon>
        <taxon>Actinomycetota</taxon>
        <taxon>Actinomycetes</taxon>
        <taxon>Actinomycetales</taxon>
        <taxon>Actinomycetaceae</taxon>
        <taxon>Actinomyces</taxon>
    </lineage>
</organism>
<gene>
    <name evidence="8" type="primary">prtC</name>
    <name evidence="8" type="ORF">NCTC11923_00358</name>
</gene>